<dbReference type="EMBL" id="FNAY01000002">
    <property type="protein sequence ID" value="SDE61499.1"/>
    <property type="molecule type" value="Genomic_DNA"/>
</dbReference>
<keyword evidence="1" id="KW-0418">Kinase</keyword>
<dbReference type="AlphaFoldDB" id="A0A1G7ECW3"/>
<accession>A0A1G7ECW3</accession>
<evidence type="ECO:0000313" key="2">
    <source>
        <dbReference type="Proteomes" id="UP000183812"/>
    </source>
</evidence>
<dbReference type="InterPro" id="IPR043129">
    <property type="entry name" value="ATPase_NBD"/>
</dbReference>
<protein>
    <submittedName>
        <fullName evidence="1">Sugar kinase of the NBD/HSP70 family, may contain an N-terminal HTH domain</fullName>
    </submittedName>
</protein>
<dbReference type="CDD" id="cd24073">
    <property type="entry name" value="ASKHA_ATPase_ROK_CYANR"/>
    <property type="match status" value="1"/>
</dbReference>
<dbReference type="Gene3D" id="1.10.10.10">
    <property type="entry name" value="Winged helix-like DNA-binding domain superfamily/Winged helix DNA-binding domain"/>
    <property type="match status" value="1"/>
</dbReference>
<name>A0A1G7ECW3_RHOCA</name>
<dbReference type="InterPro" id="IPR000600">
    <property type="entry name" value="ROK"/>
</dbReference>
<proteinExistence type="predicted"/>
<dbReference type="SUPFAM" id="SSF46785">
    <property type="entry name" value="Winged helix' DNA-binding domain"/>
    <property type="match status" value="1"/>
</dbReference>
<dbReference type="Pfam" id="PF00480">
    <property type="entry name" value="ROK"/>
    <property type="match status" value="1"/>
</dbReference>
<dbReference type="InterPro" id="IPR036390">
    <property type="entry name" value="WH_DNA-bd_sf"/>
</dbReference>
<reference evidence="1 2" key="1">
    <citation type="submission" date="2016-10" db="EMBL/GenBank/DDBJ databases">
        <authorList>
            <person name="de Groot N.N."/>
        </authorList>
    </citation>
    <scope>NUCLEOTIDE SEQUENCE [LARGE SCALE GENOMIC DNA]</scope>
    <source>
        <strain evidence="2">DSM 938 / 37b4</strain>
    </source>
</reference>
<evidence type="ECO:0000313" key="1">
    <source>
        <dbReference type="EMBL" id="SDE61499.1"/>
    </source>
</evidence>
<dbReference type="InterPro" id="IPR036388">
    <property type="entry name" value="WH-like_DNA-bd_sf"/>
</dbReference>
<dbReference type="PANTHER" id="PTHR18964">
    <property type="entry name" value="ROK (REPRESSOR, ORF, KINASE) FAMILY"/>
    <property type="match status" value="1"/>
</dbReference>
<dbReference type="SUPFAM" id="SSF53067">
    <property type="entry name" value="Actin-like ATPase domain"/>
    <property type="match status" value="1"/>
</dbReference>
<dbReference type="Proteomes" id="UP000183812">
    <property type="component" value="Unassembled WGS sequence"/>
</dbReference>
<organism evidence="1 2">
    <name type="scientific">Rhodobacter capsulatus</name>
    <name type="common">Rhodopseudomonas capsulata</name>
    <dbReference type="NCBI Taxonomy" id="1061"/>
    <lineage>
        <taxon>Bacteria</taxon>
        <taxon>Pseudomonadati</taxon>
        <taxon>Pseudomonadota</taxon>
        <taxon>Alphaproteobacteria</taxon>
        <taxon>Rhodobacterales</taxon>
        <taxon>Rhodobacter group</taxon>
        <taxon>Rhodobacter</taxon>
    </lineage>
</organism>
<keyword evidence="1" id="KW-0808">Transferase</keyword>
<dbReference type="Gene3D" id="3.30.420.40">
    <property type="match status" value="2"/>
</dbReference>
<dbReference type="PANTHER" id="PTHR18964:SF173">
    <property type="entry name" value="GLUCOKINASE"/>
    <property type="match status" value="1"/>
</dbReference>
<sequence>MKDAVMKKISQIGKASLGCGPLIQPLSETARPLRQQIFERVRAAGQMARVQLAKELCISPASVTTITSELIETGLLEEVQTLREGEGGRGRPAVALRVRPNTRHVVGIKLSDREHTAVLVDFAGNMIAGEAIPRSPGAMGIDGILEAADRLLHRVCAKGGVDREAILALGLGVPGFVDSEAGVVHWSPVLSERHVGLQAALRERLGLTVFIDNDANLVTLAELWFGAGRKLSDFAVVTIEHGLGMGFVINHRIYRGARGMGMELGHTKVQLDGALCRCGQRGCLEAYVADYALVREARTALNLPLGETQPVGVMLESLFDHAKAGNAAARSIFRRAGRYLAVGLSNIVNLFDPALIILSGERMRYDYLYASETLAEMRELMLDTGRDGPRIETHAWGDLLWAHGAAALALHELTEQLLGTSREMAAQ</sequence>
<gene>
    <name evidence="1" type="ORF">SAMN04244550_00737</name>
</gene>
<dbReference type="GO" id="GO:0016301">
    <property type="term" value="F:kinase activity"/>
    <property type="evidence" value="ECO:0007669"/>
    <property type="project" value="UniProtKB-KW"/>
</dbReference>